<dbReference type="Gene3D" id="3.40.1010.10">
    <property type="entry name" value="Cobalt-precorrin-4 Transmethylase, Domain 1"/>
    <property type="match status" value="1"/>
</dbReference>
<keyword evidence="4 6" id="KW-0808">Transferase</keyword>
<dbReference type="InterPro" id="IPR051810">
    <property type="entry name" value="Precorrin_MeTrfase"/>
</dbReference>
<dbReference type="PROSITE" id="PS00840">
    <property type="entry name" value="SUMT_2"/>
    <property type="match status" value="1"/>
</dbReference>
<proteinExistence type="inferred from homology"/>
<comment type="caution">
    <text evidence="8">The sequence shown here is derived from an EMBL/GenBank/DDBJ whole genome shotgun (WGS) entry which is preliminary data.</text>
</comment>
<dbReference type="EMBL" id="SLUN01000004">
    <property type="protein sequence ID" value="TCL74075.1"/>
    <property type="molecule type" value="Genomic_DNA"/>
</dbReference>
<evidence type="ECO:0000313" key="8">
    <source>
        <dbReference type="EMBL" id="TCL74075.1"/>
    </source>
</evidence>
<protein>
    <submittedName>
        <fullName evidence="8">Precorrin-3B C17-methyltransferase</fullName>
    </submittedName>
</protein>
<dbReference type="AlphaFoldDB" id="A0A4R1S4A8"/>
<dbReference type="GO" id="GO:0032259">
    <property type="term" value="P:methylation"/>
    <property type="evidence" value="ECO:0007669"/>
    <property type="project" value="UniProtKB-KW"/>
</dbReference>
<evidence type="ECO:0000256" key="1">
    <source>
        <dbReference type="ARBA" id="ARBA00004953"/>
    </source>
</evidence>
<dbReference type="Pfam" id="PF00590">
    <property type="entry name" value="TP_methylase"/>
    <property type="match status" value="1"/>
</dbReference>
<dbReference type="RefSeq" id="WP_243662811.1">
    <property type="nucleotide sequence ID" value="NZ_SLUN01000004.1"/>
</dbReference>
<gene>
    <name evidence="8" type="ORF">EDC14_10049</name>
</gene>
<dbReference type="InterPro" id="IPR014776">
    <property type="entry name" value="4pyrrole_Mease_sub2"/>
</dbReference>
<evidence type="ECO:0000256" key="4">
    <source>
        <dbReference type="ARBA" id="ARBA00022679"/>
    </source>
</evidence>
<dbReference type="UniPathway" id="UPA00148"/>
<comment type="pathway">
    <text evidence="1">Cofactor biosynthesis; adenosylcobalamin biosynthesis.</text>
</comment>
<evidence type="ECO:0000313" key="9">
    <source>
        <dbReference type="Proteomes" id="UP000295008"/>
    </source>
</evidence>
<dbReference type="Proteomes" id="UP000295008">
    <property type="component" value="Unassembled WGS sequence"/>
</dbReference>
<dbReference type="InterPro" id="IPR000878">
    <property type="entry name" value="4pyrrol_Mease"/>
</dbReference>
<dbReference type="InterPro" id="IPR003043">
    <property type="entry name" value="Uropor_MeTrfase_CS"/>
</dbReference>
<keyword evidence="5" id="KW-0949">S-adenosyl-L-methionine</keyword>
<dbReference type="InterPro" id="IPR035996">
    <property type="entry name" value="4pyrrol_Methylase_sf"/>
</dbReference>
<reference evidence="8 9" key="1">
    <citation type="submission" date="2019-03" db="EMBL/GenBank/DDBJ databases">
        <title>Genomic Encyclopedia of Type Strains, Phase IV (KMG-IV): sequencing the most valuable type-strain genomes for metagenomic binning, comparative biology and taxonomic classification.</title>
        <authorList>
            <person name="Goeker M."/>
        </authorList>
    </citation>
    <scope>NUCLEOTIDE SEQUENCE [LARGE SCALE GENOMIC DNA]</scope>
    <source>
        <strain evidence="8 9">LX-B</strain>
    </source>
</reference>
<dbReference type="NCBIfam" id="TIGR01466">
    <property type="entry name" value="cobJ_cbiH"/>
    <property type="match status" value="1"/>
</dbReference>
<dbReference type="PANTHER" id="PTHR47036:SF1">
    <property type="entry name" value="COBALT-FACTOR III C(17)-METHYLTRANSFERASE-RELATED"/>
    <property type="match status" value="1"/>
</dbReference>
<keyword evidence="2" id="KW-0169">Cobalamin biosynthesis</keyword>
<evidence type="ECO:0000256" key="2">
    <source>
        <dbReference type="ARBA" id="ARBA00022573"/>
    </source>
</evidence>
<dbReference type="GO" id="GO:0009236">
    <property type="term" value="P:cobalamin biosynthetic process"/>
    <property type="evidence" value="ECO:0007669"/>
    <property type="project" value="UniProtKB-UniPathway"/>
</dbReference>
<dbReference type="InterPro" id="IPR014777">
    <property type="entry name" value="4pyrrole_Mease_sub1"/>
</dbReference>
<dbReference type="GO" id="GO:0008168">
    <property type="term" value="F:methyltransferase activity"/>
    <property type="evidence" value="ECO:0007669"/>
    <property type="project" value="UniProtKB-KW"/>
</dbReference>
<name>A0A4R1S4A8_HYDET</name>
<sequence>MTPAALACIEAADLVIGYQTYLKQIAALLQGKESLAYPMTTEVARAQMAVDAARSGRNVVMISGGDPGVFGMAGPVLEVAARSGLDVRIEPGITAATAAASRLGAPLMQDVALISLSDRLTPWSTIMKRIRLAAEADLVLVFYNPSSQGRVRQIGEVRAELLTILPGTTPVGIVRNAFRDDETVLVSDLQHFLDHPVDMATTLIVGNRATAVWNGRMITPRGYRL</sequence>
<evidence type="ECO:0000259" key="7">
    <source>
        <dbReference type="Pfam" id="PF00590"/>
    </source>
</evidence>
<dbReference type="InterPro" id="IPR006363">
    <property type="entry name" value="Cbl_synth_CobJ/CibH_dom"/>
</dbReference>
<dbReference type="Gene3D" id="3.30.950.10">
    <property type="entry name" value="Methyltransferase, Cobalt-precorrin-4 Transmethylase, Domain 2"/>
    <property type="match status" value="1"/>
</dbReference>
<keyword evidence="3 6" id="KW-0489">Methyltransferase</keyword>
<accession>A0A4R1S4A8</accession>
<feature type="domain" description="Tetrapyrrole methylase" evidence="7">
    <location>
        <begin position="1"/>
        <end position="190"/>
    </location>
</feature>
<evidence type="ECO:0000256" key="5">
    <source>
        <dbReference type="ARBA" id="ARBA00022691"/>
    </source>
</evidence>
<dbReference type="CDD" id="cd11646">
    <property type="entry name" value="Precorrin_3B_C17_MT"/>
    <property type="match status" value="1"/>
</dbReference>
<organism evidence="8 9">
    <name type="scientific">Hydrogenispora ethanolica</name>
    <dbReference type="NCBI Taxonomy" id="1082276"/>
    <lineage>
        <taxon>Bacteria</taxon>
        <taxon>Bacillati</taxon>
        <taxon>Bacillota</taxon>
        <taxon>Hydrogenispora</taxon>
    </lineage>
</organism>
<comment type="similarity">
    <text evidence="6">Belongs to the precorrin methyltransferase family.</text>
</comment>
<dbReference type="SUPFAM" id="SSF53790">
    <property type="entry name" value="Tetrapyrrole methylase"/>
    <property type="match status" value="1"/>
</dbReference>
<evidence type="ECO:0000256" key="3">
    <source>
        <dbReference type="ARBA" id="ARBA00022603"/>
    </source>
</evidence>
<keyword evidence="9" id="KW-1185">Reference proteome</keyword>
<dbReference type="PANTHER" id="PTHR47036">
    <property type="entry name" value="COBALT-FACTOR III C(17)-METHYLTRANSFERASE-RELATED"/>
    <property type="match status" value="1"/>
</dbReference>
<evidence type="ECO:0000256" key="6">
    <source>
        <dbReference type="RuleBase" id="RU003960"/>
    </source>
</evidence>